<accession>A0A6H9YEJ7</accession>
<proteinExistence type="predicted"/>
<comment type="caution">
    <text evidence="1">The sequence shown here is derived from an EMBL/GenBank/DDBJ whole genome shotgun (WGS) entry which is preliminary data.</text>
</comment>
<gene>
    <name evidence="1" type="ORF">F8566_46620</name>
</gene>
<evidence type="ECO:0000313" key="2">
    <source>
        <dbReference type="Proteomes" id="UP000468735"/>
    </source>
</evidence>
<evidence type="ECO:0000313" key="1">
    <source>
        <dbReference type="EMBL" id="KAB2339757.1"/>
    </source>
</evidence>
<dbReference type="OrthoDB" id="4231820at2"/>
<sequence length="152" mass="16761">MAGHEAFGGPAALEVGAHWHWMVENWATRNNIRATTGTSSISLEIDLPKADRVVTIRFTTASGLLVAFITDGRSLQRDQLALAAAAANAWNTEQLIPMLSVWDVRGPHPFLAGVCVLPLASQMSQPIFDDLADHWLAQVRQMFTRCHQVFKL</sequence>
<dbReference type="EMBL" id="WBMT01000033">
    <property type="protein sequence ID" value="KAB2339757.1"/>
    <property type="molecule type" value="Genomic_DNA"/>
</dbReference>
<dbReference type="AlphaFoldDB" id="A0A6H9YEJ7"/>
<name>A0A6H9YEJ7_9ACTN</name>
<dbReference type="Proteomes" id="UP000468735">
    <property type="component" value="Unassembled WGS sequence"/>
</dbReference>
<protein>
    <recommendedName>
        <fullName evidence="3">YbjN domain-containing protein</fullName>
    </recommendedName>
</protein>
<dbReference type="RefSeq" id="WP_151570380.1">
    <property type="nucleotide sequence ID" value="NZ_WBMT01000033.1"/>
</dbReference>
<reference evidence="1 2" key="1">
    <citation type="submission" date="2019-09" db="EMBL/GenBank/DDBJ databases">
        <title>Actinomadura physcomitrii sp. nov., a novel actinomycete isolated from moss [Physcomitrium sphaericum (Ludw) Fuernr].</title>
        <authorList>
            <person name="Zhuang X."/>
            <person name="Liu C."/>
        </authorList>
    </citation>
    <scope>NUCLEOTIDE SEQUENCE [LARGE SCALE GENOMIC DNA]</scope>
    <source>
        <strain evidence="1 2">HMC1</strain>
    </source>
</reference>
<evidence type="ECO:0008006" key="3">
    <source>
        <dbReference type="Google" id="ProtNLM"/>
    </source>
</evidence>
<keyword evidence="2" id="KW-1185">Reference proteome</keyword>
<organism evidence="1 2">
    <name type="scientific">Actinomadura rudentiformis</name>
    <dbReference type="NCBI Taxonomy" id="359158"/>
    <lineage>
        <taxon>Bacteria</taxon>
        <taxon>Bacillati</taxon>
        <taxon>Actinomycetota</taxon>
        <taxon>Actinomycetes</taxon>
        <taxon>Streptosporangiales</taxon>
        <taxon>Thermomonosporaceae</taxon>
        <taxon>Actinomadura</taxon>
    </lineage>
</organism>